<dbReference type="NCBIfam" id="TIGR00254">
    <property type="entry name" value="GGDEF"/>
    <property type="match status" value="1"/>
</dbReference>
<dbReference type="Gene3D" id="3.30.70.270">
    <property type="match status" value="1"/>
</dbReference>
<dbReference type="EMBL" id="JADEXQ010000011">
    <property type="protein sequence ID" value="MBE9029077.1"/>
    <property type="molecule type" value="Genomic_DNA"/>
</dbReference>
<dbReference type="Pfam" id="PF00990">
    <property type="entry name" value="GGDEF"/>
    <property type="match status" value="1"/>
</dbReference>
<dbReference type="PROSITE" id="PS50887">
    <property type="entry name" value="GGDEF"/>
    <property type="match status" value="1"/>
</dbReference>
<feature type="domain" description="GGDEF" evidence="1">
    <location>
        <begin position="196"/>
        <end position="316"/>
    </location>
</feature>
<dbReference type="SUPFAM" id="SSF55073">
    <property type="entry name" value="Nucleotide cyclase"/>
    <property type="match status" value="1"/>
</dbReference>
<dbReference type="PANTHER" id="PTHR45138">
    <property type="entry name" value="REGULATORY COMPONENTS OF SENSORY TRANSDUCTION SYSTEM"/>
    <property type="match status" value="1"/>
</dbReference>
<dbReference type="AlphaFoldDB" id="A0A928VMF8"/>
<reference evidence="2" key="1">
    <citation type="submission" date="2020-10" db="EMBL/GenBank/DDBJ databases">
        <authorList>
            <person name="Castelo-Branco R."/>
            <person name="Eusebio N."/>
            <person name="Adriana R."/>
            <person name="Vieira A."/>
            <person name="Brugerolle De Fraissinette N."/>
            <person name="Rezende De Castro R."/>
            <person name="Schneider M.P."/>
            <person name="Vasconcelos V."/>
            <person name="Leao P.N."/>
        </authorList>
    </citation>
    <scope>NUCLEOTIDE SEQUENCE</scope>
    <source>
        <strain evidence="2">LEGE 11480</strain>
    </source>
</reference>
<gene>
    <name evidence="2" type="ORF">IQ266_04790</name>
</gene>
<comment type="caution">
    <text evidence="2">The sequence shown here is derived from an EMBL/GenBank/DDBJ whole genome shotgun (WGS) entry which is preliminary data.</text>
</comment>
<sequence length="316" mass="34845">MLDLQPFSDFESAAQATLEFLHQRLGFDLWMVTRTEGDDWIVLQAKDNGYGVQKSAVLRWADSLCSQMVQGQGPRIAPCSDDVEAYTSAPINQTLQISAYIGAPLTCPDGSLFGTLCAVHPESHQHTLHAELPMVELCAQLLSSVLHLELRLAEADRHKERAESEALIDPLTGLYNRRGWEKLVSAEEIRCRRYGHSACVLILDLDGLKQVNDEQGHQQGDALIQLAGHTIQNVLRESDVAARIGGDEFAVLGVECDELAADVLKRRLMRGLIAAGVGTSIGVAVRDRQFTLADAFAKADEAMYTMKRSRYKLSAR</sequence>
<dbReference type="Pfam" id="PF01590">
    <property type="entry name" value="GAF"/>
    <property type="match status" value="1"/>
</dbReference>
<protein>
    <submittedName>
        <fullName evidence="2">Sensor domain-containing diguanylate cyclase</fullName>
    </submittedName>
</protein>
<dbReference type="GO" id="GO:1902201">
    <property type="term" value="P:negative regulation of bacterial-type flagellum-dependent cell motility"/>
    <property type="evidence" value="ECO:0007669"/>
    <property type="project" value="TreeGrafter"/>
</dbReference>
<dbReference type="Gene3D" id="3.30.450.40">
    <property type="match status" value="1"/>
</dbReference>
<dbReference type="InterPro" id="IPR050469">
    <property type="entry name" value="Diguanylate_Cyclase"/>
</dbReference>
<organism evidence="2 3">
    <name type="scientific">Romeriopsis navalis LEGE 11480</name>
    <dbReference type="NCBI Taxonomy" id="2777977"/>
    <lineage>
        <taxon>Bacteria</taxon>
        <taxon>Bacillati</taxon>
        <taxon>Cyanobacteriota</taxon>
        <taxon>Cyanophyceae</taxon>
        <taxon>Leptolyngbyales</taxon>
        <taxon>Leptolyngbyaceae</taxon>
        <taxon>Romeriopsis</taxon>
        <taxon>Romeriopsis navalis</taxon>
    </lineage>
</organism>
<dbReference type="InterPro" id="IPR043128">
    <property type="entry name" value="Rev_trsase/Diguanyl_cyclase"/>
</dbReference>
<proteinExistence type="predicted"/>
<evidence type="ECO:0000259" key="1">
    <source>
        <dbReference type="PROSITE" id="PS50887"/>
    </source>
</evidence>
<dbReference type="SUPFAM" id="SSF55781">
    <property type="entry name" value="GAF domain-like"/>
    <property type="match status" value="1"/>
</dbReference>
<dbReference type="InterPro" id="IPR003018">
    <property type="entry name" value="GAF"/>
</dbReference>
<dbReference type="GO" id="GO:0005886">
    <property type="term" value="C:plasma membrane"/>
    <property type="evidence" value="ECO:0007669"/>
    <property type="project" value="TreeGrafter"/>
</dbReference>
<name>A0A928VMF8_9CYAN</name>
<dbReference type="PANTHER" id="PTHR45138:SF9">
    <property type="entry name" value="DIGUANYLATE CYCLASE DGCM-RELATED"/>
    <property type="match status" value="1"/>
</dbReference>
<dbReference type="GO" id="GO:0043709">
    <property type="term" value="P:cell adhesion involved in single-species biofilm formation"/>
    <property type="evidence" value="ECO:0007669"/>
    <property type="project" value="TreeGrafter"/>
</dbReference>
<dbReference type="CDD" id="cd01949">
    <property type="entry name" value="GGDEF"/>
    <property type="match status" value="1"/>
</dbReference>
<dbReference type="Proteomes" id="UP000625316">
    <property type="component" value="Unassembled WGS sequence"/>
</dbReference>
<dbReference type="InterPro" id="IPR000160">
    <property type="entry name" value="GGDEF_dom"/>
</dbReference>
<evidence type="ECO:0000313" key="2">
    <source>
        <dbReference type="EMBL" id="MBE9029077.1"/>
    </source>
</evidence>
<keyword evidence="3" id="KW-1185">Reference proteome</keyword>
<dbReference type="SMART" id="SM00065">
    <property type="entry name" value="GAF"/>
    <property type="match status" value="1"/>
</dbReference>
<accession>A0A928VMF8</accession>
<evidence type="ECO:0000313" key="3">
    <source>
        <dbReference type="Proteomes" id="UP000625316"/>
    </source>
</evidence>
<dbReference type="SMART" id="SM00267">
    <property type="entry name" value="GGDEF"/>
    <property type="match status" value="1"/>
</dbReference>
<dbReference type="InterPro" id="IPR029016">
    <property type="entry name" value="GAF-like_dom_sf"/>
</dbReference>
<dbReference type="GO" id="GO:0052621">
    <property type="term" value="F:diguanylate cyclase activity"/>
    <property type="evidence" value="ECO:0007669"/>
    <property type="project" value="TreeGrafter"/>
</dbReference>
<dbReference type="RefSeq" id="WP_264323898.1">
    <property type="nucleotide sequence ID" value="NZ_JADEXQ010000011.1"/>
</dbReference>
<dbReference type="InterPro" id="IPR029787">
    <property type="entry name" value="Nucleotide_cyclase"/>
</dbReference>